<dbReference type="AlphaFoldDB" id="A0A4C1ZL67"/>
<dbReference type="STRING" id="151549.A0A4C1ZL67"/>
<evidence type="ECO:0000313" key="1">
    <source>
        <dbReference type="EMBL" id="GBP89256.1"/>
    </source>
</evidence>
<gene>
    <name evidence="1" type="ORF">EVAR_102262_1</name>
</gene>
<dbReference type="EMBL" id="BGZK01001986">
    <property type="protein sequence ID" value="GBP89256.1"/>
    <property type="molecule type" value="Genomic_DNA"/>
</dbReference>
<comment type="caution">
    <text evidence="1">The sequence shown here is derived from an EMBL/GenBank/DDBJ whole genome shotgun (WGS) entry which is preliminary data.</text>
</comment>
<accession>A0A4C1ZL67</accession>
<organism evidence="1 2">
    <name type="scientific">Eumeta variegata</name>
    <name type="common">Bagworm moth</name>
    <name type="synonym">Eumeta japonica</name>
    <dbReference type="NCBI Taxonomy" id="151549"/>
    <lineage>
        <taxon>Eukaryota</taxon>
        <taxon>Metazoa</taxon>
        <taxon>Ecdysozoa</taxon>
        <taxon>Arthropoda</taxon>
        <taxon>Hexapoda</taxon>
        <taxon>Insecta</taxon>
        <taxon>Pterygota</taxon>
        <taxon>Neoptera</taxon>
        <taxon>Endopterygota</taxon>
        <taxon>Lepidoptera</taxon>
        <taxon>Glossata</taxon>
        <taxon>Ditrysia</taxon>
        <taxon>Tineoidea</taxon>
        <taxon>Psychidae</taxon>
        <taxon>Oiketicinae</taxon>
        <taxon>Eumeta</taxon>
    </lineage>
</organism>
<reference evidence="1 2" key="1">
    <citation type="journal article" date="2019" name="Commun. Biol.">
        <title>The bagworm genome reveals a unique fibroin gene that provides high tensile strength.</title>
        <authorList>
            <person name="Kono N."/>
            <person name="Nakamura H."/>
            <person name="Ohtoshi R."/>
            <person name="Tomita M."/>
            <person name="Numata K."/>
            <person name="Arakawa K."/>
        </authorList>
    </citation>
    <scope>NUCLEOTIDE SEQUENCE [LARGE SCALE GENOMIC DNA]</scope>
</reference>
<name>A0A4C1ZL67_EUMVA</name>
<sequence>MFTEHIDLSSNRAGPAQGDTMDAANVGYSYYLPSGGWNYKIRNTLSQFSDLFSEFNKYIAPAYHHDRCERYVLTQGLFELVISTAIRFAVFIRPPQPPFYEIMAENTEQFAGKLRWTQTRHVAKGRIQPSSRGKRKFSQDRLYFYYNSKTKTSLQGSRLRDFHSESALRFIICVQAYRF</sequence>
<protein>
    <submittedName>
        <fullName evidence="1">Uncharacterized protein</fullName>
    </submittedName>
</protein>
<evidence type="ECO:0000313" key="2">
    <source>
        <dbReference type="Proteomes" id="UP000299102"/>
    </source>
</evidence>
<proteinExistence type="predicted"/>
<dbReference type="OrthoDB" id="28186at2759"/>
<keyword evidence="2" id="KW-1185">Reference proteome</keyword>
<dbReference type="Proteomes" id="UP000299102">
    <property type="component" value="Unassembled WGS sequence"/>
</dbReference>